<name>F2HID6_9CRYP</name>
<dbReference type="InterPro" id="IPR003195">
    <property type="entry name" value="TFIID_TAF13"/>
</dbReference>
<keyword evidence="5" id="KW-0542">Nucleomorph</keyword>
<sequence>MKKSRNFKKNHMKFKSFELVRLKRNKVFTSMKFLSLKYYIFKKKLLLYKKSCFFFSRKTYLGSDINEICLSFGNSTNILTETIYLIERYIIKFIINIVCHIYYISFWKITKRPCVSDLLFTFRKDAKKCKKIEYLLKMKNLLQKIIGSKKKICFNFQKT</sequence>
<gene>
    <name evidence="5" type="primary">taf13</name>
    <name evidence="5" type="ORF">CPARA_3gp402</name>
</gene>
<dbReference type="EMBL" id="CP002174">
    <property type="protein sequence ID" value="AEA39060.1"/>
    <property type="molecule type" value="Genomic_DNA"/>
</dbReference>
<dbReference type="CDD" id="cd07978">
    <property type="entry name" value="HFD_TAF13"/>
    <property type="match status" value="1"/>
</dbReference>
<evidence type="ECO:0000313" key="6">
    <source>
        <dbReference type="Proteomes" id="UP000243423"/>
    </source>
</evidence>
<evidence type="ECO:0000313" key="5">
    <source>
        <dbReference type="EMBL" id="AEA39060.1"/>
    </source>
</evidence>
<dbReference type="Proteomes" id="UP000243423">
    <property type="component" value="Nucleomorph 3"/>
</dbReference>
<protein>
    <submittedName>
        <fullName evidence="5">TBP-assosiated factor 13</fullName>
    </submittedName>
</protein>
<keyword evidence="4" id="KW-0539">Nucleus</keyword>
<dbReference type="RefSeq" id="XP_003239958.1">
    <property type="nucleotide sequence ID" value="XM_003239910.1"/>
</dbReference>
<dbReference type="GO" id="GO:0006366">
    <property type="term" value="P:transcription by RNA polymerase II"/>
    <property type="evidence" value="ECO:0007669"/>
    <property type="project" value="InterPro"/>
</dbReference>
<geneLocation type="nucleomorph" evidence="5"/>
<accession>F2HID6</accession>
<dbReference type="PANTHER" id="PTHR11380:SF5">
    <property type="entry name" value="TRANSCRIPTION INITIATION FACTOR TFIID SUBUNIT 13"/>
    <property type="match status" value="1"/>
</dbReference>
<dbReference type="PANTHER" id="PTHR11380">
    <property type="entry name" value="TRANSCRIPTION INITIATION FACTOR TFIID/SUPT3-RELATED"/>
    <property type="match status" value="1"/>
</dbReference>
<dbReference type="GO" id="GO:0005634">
    <property type="term" value="C:nucleus"/>
    <property type="evidence" value="ECO:0007669"/>
    <property type="project" value="UniProtKB-SubCell"/>
</dbReference>
<evidence type="ECO:0000256" key="2">
    <source>
        <dbReference type="ARBA" id="ARBA00023015"/>
    </source>
</evidence>
<evidence type="ECO:0000256" key="1">
    <source>
        <dbReference type="ARBA" id="ARBA00004123"/>
    </source>
</evidence>
<keyword evidence="3" id="KW-0804">Transcription</keyword>
<evidence type="ECO:0000256" key="4">
    <source>
        <dbReference type="ARBA" id="ARBA00023242"/>
    </source>
</evidence>
<keyword evidence="2" id="KW-0805">Transcription regulation</keyword>
<evidence type="ECO:0000256" key="3">
    <source>
        <dbReference type="ARBA" id="ARBA00023163"/>
    </source>
</evidence>
<dbReference type="AlphaFoldDB" id="F2HID6"/>
<organism evidence="5 6">
    <name type="scientific">Cryptomonas paramaecium</name>
    <dbReference type="NCBI Taxonomy" id="2898"/>
    <lineage>
        <taxon>Eukaryota</taxon>
        <taxon>Cryptophyceae</taxon>
        <taxon>Cryptomonadales</taxon>
        <taxon>Cryptomonadaceae</taxon>
        <taxon>Cryptomonas</taxon>
    </lineage>
</organism>
<comment type="subcellular location">
    <subcellularLocation>
        <location evidence="1">Nucleus</location>
    </subcellularLocation>
</comment>
<proteinExistence type="predicted"/>
<dbReference type="Pfam" id="PF02269">
    <property type="entry name" value="TFIID-18kDa"/>
    <property type="match status" value="1"/>
</dbReference>
<dbReference type="GeneID" id="10447314"/>
<reference evidence="5 6" key="1">
    <citation type="journal article" date="2011" name="Genome Biol. Evol.">
        <title>Complete nucleomorph genome sequence of the nonphotosynthetic alga Cryptomonas paramecium reveals a core nucleomorph gene set.</title>
        <authorList>
            <person name="Tanifuji G."/>
            <person name="Onodera N.T."/>
            <person name="Wheeler T.J."/>
            <person name="Dlutek M."/>
            <person name="Donaher N."/>
            <person name="Archibald J.M."/>
        </authorList>
    </citation>
    <scope>NUCLEOTIDE SEQUENCE [LARGE SCALE GENOMIC DNA]</scope>
    <source>
        <strain evidence="5 6">CCAP977/2A</strain>
    </source>
</reference>